<dbReference type="PANTHER" id="PTHR42047:SF1">
    <property type="entry name" value="PROTEIN, PUTATIVE (AFU_ORTHOLOGUE AFUA_6G03560)-RELATED"/>
    <property type="match status" value="1"/>
</dbReference>
<dbReference type="InterPro" id="IPR052820">
    <property type="entry name" value="PhiA_domain"/>
</dbReference>
<dbReference type="EMBL" id="ML996705">
    <property type="protein sequence ID" value="KAF2397020.1"/>
    <property type="molecule type" value="Genomic_DNA"/>
</dbReference>
<dbReference type="PANTHER" id="PTHR42047">
    <property type="entry name" value="PROTEIN, PUTATIVE (AFU_ORTHOLOGUE AFUA_6G03560)-RELATED"/>
    <property type="match status" value="1"/>
</dbReference>
<organism evidence="1 2">
    <name type="scientific">Trichodelitschia bisporula</name>
    <dbReference type="NCBI Taxonomy" id="703511"/>
    <lineage>
        <taxon>Eukaryota</taxon>
        <taxon>Fungi</taxon>
        <taxon>Dikarya</taxon>
        <taxon>Ascomycota</taxon>
        <taxon>Pezizomycotina</taxon>
        <taxon>Dothideomycetes</taxon>
        <taxon>Dothideomycetes incertae sedis</taxon>
        <taxon>Phaeotrichales</taxon>
        <taxon>Phaeotrichaceae</taxon>
        <taxon>Trichodelitschia</taxon>
    </lineage>
</organism>
<accession>A0A6G1HLX7</accession>
<reference evidence="1" key="1">
    <citation type="journal article" date="2020" name="Stud. Mycol.">
        <title>101 Dothideomycetes genomes: a test case for predicting lifestyles and emergence of pathogens.</title>
        <authorList>
            <person name="Haridas S."/>
            <person name="Albert R."/>
            <person name="Binder M."/>
            <person name="Bloem J."/>
            <person name="Labutti K."/>
            <person name="Salamov A."/>
            <person name="Andreopoulos B."/>
            <person name="Baker S."/>
            <person name="Barry K."/>
            <person name="Bills G."/>
            <person name="Bluhm B."/>
            <person name="Cannon C."/>
            <person name="Castanera R."/>
            <person name="Culley D."/>
            <person name="Daum C."/>
            <person name="Ezra D."/>
            <person name="Gonzalez J."/>
            <person name="Henrissat B."/>
            <person name="Kuo A."/>
            <person name="Liang C."/>
            <person name="Lipzen A."/>
            <person name="Lutzoni F."/>
            <person name="Magnuson J."/>
            <person name="Mondo S."/>
            <person name="Nolan M."/>
            <person name="Ohm R."/>
            <person name="Pangilinan J."/>
            <person name="Park H.-J."/>
            <person name="Ramirez L."/>
            <person name="Alfaro M."/>
            <person name="Sun H."/>
            <person name="Tritt A."/>
            <person name="Yoshinaga Y."/>
            <person name="Zwiers L.-H."/>
            <person name="Turgeon B."/>
            <person name="Goodwin S."/>
            <person name="Spatafora J."/>
            <person name="Crous P."/>
            <person name="Grigoriev I."/>
        </authorList>
    </citation>
    <scope>NUCLEOTIDE SEQUENCE</scope>
    <source>
        <strain evidence="1">CBS 262.69</strain>
    </source>
</reference>
<protein>
    <recommendedName>
        <fullName evidence="3">Cell wall protein PhiA</fullName>
    </recommendedName>
</protein>
<evidence type="ECO:0008006" key="3">
    <source>
        <dbReference type="Google" id="ProtNLM"/>
    </source>
</evidence>
<dbReference type="Proteomes" id="UP000799640">
    <property type="component" value="Unassembled WGS sequence"/>
</dbReference>
<dbReference type="AlphaFoldDB" id="A0A6G1HLX7"/>
<keyword evidence="2" id="KW-1185">Reference proteome</keyword>
<gene>
    <name evidence="1" type="ORF">EJ06DRAFT_533733</name>
</gene>
<name>A0A6G1HLX7_9PEZI</name>
<proteinExistence type="predicted"/>
<evidence type="ECO:0000313" key="1">
    <source>
        <dbReference type="EMBL" id="KAF2397020.1"/>
    </source>
</evidence>
<sequence length="197" mass="20425">MLRFLFLCFPFANAATLFTAVAASGNTDIHMAPLAASAQHLWLHRDTSAYCPNEPDQCPPGNLTAFGMADSLEGTLSMDVAVPGGQRVFVNQGGEIKYTLPHSAAVDTNSSISGWQLTPSVMSGFGKLSWAPETGGASGGFVACPGESGSGEWTVLAMMGDDGTSFVTAGCSLMEVLVPMTADGGYGIDGPAAWEYE</sequence>
<evidence type="ECO:0000313" key="2">
    <source>
        <dbReference type="Proteomes" id="UP000799640"/>
    </source>
</evidence>
<dbReference type="OrthoDB" id="5430620at2759"/>